<organism evidence="7 8">
    <name type="scientific">Marinomonas aquimarina</name>
    <dbReference type="NCBI Taxonomy" id="295068"/>
    <lineage>
        <taxon>Bacteria</taxon>
        <taxon>Pseudomonadati</taxon>
        <taxon>Pseudomonadota</taxon>
        <taxon>Gammaproteobacteria</taxon>
        <taxon>Oceanospirillales</taxon>
        <taxon>Oceanospirillaceae</taxon>
        <taxon>Marinomonas</taxon>
    </lineage>
</organism>
<reference evidence="7 8" key="1">
    <citation type="submission" date="2016-06" db="EMBL/GenBank/DDBJ databases">
        <authorList>
            <person name="Kjaerup R.B."/>
            <person name="Dalgaard T.S."/>
            <person name="Juul-Madsen H.R."/>
        </authorList>
    </citation>
    <scope>NUCLEOTIDE SEQUENCE [LARGE SCALE GENOMIC DNA]</scope>
    <source>
        <strain evidence="7 8">CECT 5080</strain>
    </source>
</reference>
<proteinExistence type="predicted"/>
<dbReference type="PROSITE" id="PS51123">
    <property type="entry name" value="OMPA_2"/>
    <property type="match status" value="1"/>
</dbReference>
<feature type="domain" description="OmpA-like" evidence="6">
    <location>
        <begin position="70"/>
        <end position="188"/>
    </location>
</feature>
<evidence type="ECO:0000256" key="5">
    <source>
        <dbReference type="SAM" id="SignalP"/>
    </source>
</evidence>
<keyword evidence="5" id="KW-0732">Signal</keyword>
<dbReference type="Pfam" id="PF00691">
    <property type="entry name" value="OmpA"/>
    <property type="match status" value="1"/>
</dbReference>
<keyword evidence="8" id="KW-1185">Reference proteome</keyword>
<dbReference type="PRINTS" id="PR01021">
    <property type="entry name" value="OMPADOMAIN"/>
</dbReference>
<dbReference type="Proteomes" id="UP000092627">
    <property type="component" value="Unassembled WGS sequence"/>
</dbReference>
<dbReference type="InterPro" id="IPR006665">
    <property type="entry name" value="OmpA-like"/>
</dbReference>
<dbReference type="EMBL" id="FLOC01000015">
    <property type="protein sequence ID" value="SBS33485.1"/>
    <property type="molecule type" value="Genomic_DNA"/>
</dbReference>
<evidence type="ECO:0000256" key="4">
    <source>
        <dbReference type="PROSITE-ProRule" id="PRU00473"/>
    </source>
</evidence>
<dbReference type="Gene3D" id="3.30.1330.60">
    <property type="entry name" value="OmpA-like domain"/>
    <property type="match status" value="1"/>
</dbReference>
<dbReference type="InterPro" id="IPR036737">
    <property type="entry name" value="OmpA-like_sf"/>
</dbReference>
<dbReference type="InterPro" id="IPR050330">
    <property type="entry name" value="Bact_OuterMem_StrucFunc"/>
</dbReference>
<keyword evidence="3" id="KW-0998">Cell outer membrane</keyword>
<dbReference type="OrthoDB" id="9782229at2"/>
<dbReference type="RefSeq" id="WP_067211238.1">
    <property type="nucleotide sequence ID" value="NZ_FLOC01000015.1"/>
</dbReference>
<dbReference type="PROSITE" id="PS00018">
    <property type="entry name" value="EF_HAND_1"/>
    <property type="match status" value="1"/>
</dbReference>
<name>A0A1A8TJ75_9GAMM</name>
<gene>
    <name evidence="7" type="primary">oprF_3</name>
    <name evidence="7" type="ORF">MAQ5080_02595</name>
</gene>
<dbReference type="AlphaFoldDB" id="A0A1A8TJ75"/>
<sequence>MTLKTITQNCLVILSVAVTPFGFASEPLYDAQQLPPNIADEDKDGVVNIRDFCDGTAFGLKVDNDGCPDKTVLRQSMNLEVLFDTDKYIIKSYYNSEIQELVDFMNEHPDSTVVIEGHTDSVGSDEYNEVLSRNRANAVVAMLIDEYGIDQERVSGVGYGESRPIASNESAMGRQQNRRVMAEIYGEQTTQIKRWNIYSVDNMDLEPALAPNASSYSNGF</sequence>
<feature type="chain" id="PRO_5008379086" evidence="5">
    <location>
        <begin position="25"/>
        <end position="220"/>
    </location>
</feature>
<dbReference type="PANTHER" id="PTHR30329">
    <property type="entry name" value="STATOR ELEMENT OF FLAGELLAR MOTOR COMPLEX"/>
    <property type="match status" value="1"/>
</dbReference>
<evidence type="ECO:0000256" key="1">
    <source>
        <dbReference type="ARBA" id="ARBA00004442"/>
    </source>
</evidence>
<dbReference type="CDD" id="cd07185">
    <property type="entry name" value="OmpA_C-like"/>
    <property type="match status" value="1"/>
</dbReference>
<keyword evidence="2 4" id="KW-0472">Membrane</keyword>
<accession>A0A1A8TJ75</accession>
<evidence type="ECO:0000313" key="8">
    <source>
        <dbReference type="Proteomes" id="UP000092627"/>
    </source>
</evidence>
<dbReference type="SUPFAM" id="SSF103088">
    <property type="entry name" value="OmpA-like"/>
    <property type="match status" value="1"/>
</dbReference>
<dbReference type="GO" id="GO:0009279">
    <property type="term" value="C:cell outer membrane"/>
    <property type="evidence" value="ECO:0007669"/>
    <property type="project" value="UniProtKB-SubCell"/>
</dbReference>
<dbReference type="InterPro" id="IPR006664">
    <property type="entry name" value="OMP_bac"/>
</dbReference>
<dbReference type="STRING" id="295068.MAQ5080_02595"/>
<protein>
    <submittedName>
        <fullName evidence="7">Outer membrane porin F</fullName>
    </submittedName>
</protein>
<evidence type="ECO:0000256" key="3">
    <source>
        <dbReference type="ARBA" id="ARBA00023237"/>
    </source>
</evidence>
<dbReference type="PANTHER" id="PTHR30329:SF21">
    <property type="entry name" value="LIPOPROTEIN YIAD-RELATED"/>
    <property type="match status" value="1"/>
</dbReference>
<feature type="signal peptide" evidence="5">
    <location>
        <begin position="1"/>
        <end position="24"/>
    </location>
</feature>
<evidence type="ECO:0000259" key="6">
    <source>
        <dbReference type="PROSITE" id="PS51123"/>
    </source>
</evidence>
<evidence type="ECO:0000313" key="7">
    <source>
        <dbReference type="EMBL" id="SBS33485.1"/>
    </source>
</evidence>
<dbReference type="InterPro" id="IPR018247">
    <property type="entry name" value="EF_Hand_1_Ca_BS"/>
</dbReference>
<evidence type="ECO:0000256" key="2">
    <source>
        <dbReference type="ARBA" id="ARBA00023136"/>
    </source>
</evidence>
<comment type="subcellular location">
    <subcellularLocation>
        <location evidence="1">Cell outer membrane</location>
    </subcellularLocation>
</comment>